<keyword evidence="7 11" id="KW-0408">Iron</keyword>
<comment type="catalytic activity">
    <reaction evidence="11">
        <text>Fe(II)-heme o + 2 A + H2O = Fe(II)-heme a + 2 AH2</text>
        <dbReference type="Rhea" id="RHEA:63388"/>
        <dbReference type="ChEBI" id="CHEBI:13193"/>
        <dbReference type="ChEBI" id="CHEBI:15377"/>
        <dbReference type="ChEBI" id="CHEBI:17499"/>
        <dbReference type="ChEBI" id="CHEBI:60530"/>
        <dbReference type="ChEBI" id="CHEBI:61715"/>
        <dbReference type="EC" id="1.17.99.9"/>
    </reaction>
</comment>
<dbReference type="Proteomes" id="UP001596022">
    <property type="component" value="Unassembled WGS sequence"/>
</dbReference>
<comment type="function">
    <text evidence="11">Catalyzes the conversion of heme O to heme A by two successive hydroxylations of the methyl group at C8. The first hydroxylation forms heme I, the second hydroxylation results in an unstable dihydroxymethyl group, which spontaneously dehydrates, resulting in the formyl group of heme A.</text>
</comment>
<dbReference type="EMBL" id="JBHSFW010000001">
    <property type="protein sequence ID" value="MFC4617217.1"/>
    <property type="molecule type" value="Genomic_DNA"/>
</dbReference>
<feature type="transmembrane region" description="Helical" evidence="11">
    <location>
        <begin position="163"/>
        <end position="180"/>
    </location>
</feature>
<dbReference type="InterPro" id="IPR003780">
    <property type="entry name" value="COX15/CtaA_fam"/>
</dbReference>
<comment type="pathway">
    <text evidence="11">Porphyrin-containing compound metabolism; heme A biosynthesis; heme A from heme O: step 1/1.</text>
</comment>
<accession>A0ABV9GJF9</accession>
<evidence type="ECO:0000313" key="12">
    <source>
        <dbReference type="EMBL" id="MFC4617217.1"/>
    </source>
</evidence>
<dbReference type="EC" id="1.17.99.9" evidence="11"/>
<organism evidence="12 13">
    <name type="scientific">Camelliibacillus cellulosilyticus</name>
    <dbReference type="NCBI Taxonomy" id="2174486"/>
    <lineage>
        <taxon>Bacteria</taxon>
        <taxon>Bacillati</taxon>
        <taxon>Bacillota</taxon>
        <taxon>Bacilli</taxon>
        <taxon>Bacillales</taxon>
        <taxon>Sporolactobacillaceae</taxon>
        <taxon>Camelliibacillus</taxon>
    </lineage>
</organism>
<evidence type="ECO:0000256" key="11">
    <source>
        <dbReference type="HAMAP-Rule" id="MF_01664"/>
    </source>
</evidence>
<keyword evidence="2 11" id="KW-1003">Cell membrane</keyword>
<evidence type="ECO:0000256" key="6">
    <source>
        <dbReference type="ARBA" id="ARBA00023002"/>
    </source>
</evidence>
<evidence type="ECO:0000256" key="2">
    <source>
        <dbReference type="ARBA" id="ARBA00022475"/>
    </source>
</evidence>
<protein>
    <recommendedName>
        <fullName evidence="11">Heme A synthase</fullName>
        <shortName evidence="11">HAS</shortName>
        <ecNumber evidence="11">1.17.99.9</ecNumber>
    </recommendedName>
    <alternativeName>
        <fullName evidence="11">Cytochrome aa3-controlling protein</fullName>
    </alternativeName>
</protein>
<keyword evidence="13" id="KW-1185">Reference proteome</keyword>
<evidence type="ECO:0000256" key="3">
    <source>
        <dbReference type="ARBA" id="ARBA00022692"/>
    </source>
</evidence>
<evidence type="ECO:0000256" key="4">
    <source>
        <dbReference type="ARBA" id="ARBA00022723"/>
    </source>
</evidence>
<feature type="binding site" description="axial binding residue" evidence="11">
    <location>
        <position position="275"/>
    </location>
    <ligand>
        <name>heme</name>
        <dbReference type="ChEBI" id="CHEBI:30413"/>
    </ligand>
    <ligandPart>
        <name>Fe</name>
        <dbReference type="ChEBI" id="CHEBI:18248"/>
    </ligandPart>
</feature>
<evidence type="ECO:0000256" key="1">
    <source>
        <dbReference type="ARBA" id="ARBA00004141"/>
    </source>
</evidence>
<comment type="cofactor">
    <cofactor evidence="11">
        <name>heme b</name>
        <dbReference type="ChEBI" id="CHEBI:60344"/>
    </cofactor>
</comment>
<evidence type="ECO:0000256" key="9">
    <source>
        <dbReference type="ARBA" id="ARBA00023136"/>
    </source>
</evidence>
<feature type="transmembrane region" description="Helical" evidence="11">
    <location>
        <begin position="120"/>
        <end position="142"/>
    </location>
</feature>
<evidence type="ECO:0000256" key="10">
    <source>
        <dbReference type="ARBA" id="ARBA00023157"/>
    </source>
</evidence>
<keyword evidence="6 11" id="KW-0560">Oxidoreductase</keyword>
<comment type="similarity">
    <text evidence="11">Belongs to the COX15/CtaA family. Type 1 subfamily.</text>
</comment>
<proteinExistence type="inferred from homology"/>
<keyword evidence="9 11" id="KW-0472">Membrane</keyword>
<feature type="transmembrane region" description="Helical" evidence="11">
    <location>
        <begin position="240"/>
        <end position="264"/>
    </location>
</feature>
<dbReference type="InterPro" id="IPR050450">
    <property type="entry name" value="COX15/CtaA_HemeA_synthase"/>
</dbReference>
<feature type="transmembrane region" description="Helical" evidence="11">
    <location>
        <begin position="63"/>
        <end position="81"/>
    </location>
</feature>
<keyword evidence="8 11" id="KW-0350">Heme biosynthesis</keyword>
<dbReference type="Pfam" id="PF02628">
    <property type="entry name" value="COX15-CtaA"/>
    <property type="match status" value="1"/>
</dbReference>
<evidence type="ECO:0000313" key="13">
    <source>
        <dbReference type="Proteomes" id="UP001596022"/>
    </source>
</evidence>
<feature type="binding site" description="axial binding residue" evidence="11">
    <location>
        <position position="213"/>
    </location>
    <ligand>
        <name>heme</name>
        <dbReference type="ChEBI" id="CHEBI:30413"/>
    </ligand>
    <ligandPart>
        <name>Fe</name>
        <dbReference type="ChEBI" id="CHEBI:18248"/>
    </ligandPart>
</feature>
<dbReference type="InterPro" id="IPR023755">
    <property type="entry name" value="HemeA_Synthase_type1"/>
</dbReference>
<name>A0ABV9GJF9_9BACL</name>
<comment type="subcellular location">
    <subcellularLocation>
        <location evidence="11">Cell membrane</location>
        <topology evidence="11">Multi-pass membrane protein</topology>
    </subcellularLocation>
    <subcellularLocation>
        <location evidence="1">Membrane</location>
        <topology evidence="1">Multi-pass membrane protein</topology>
    </subcellularLocation>
</comment>
<evidence type="ECO:0000256" key="5">
    <source>
        <dbReference type="ARBA" id="ARBA00022989"/>
    </source>
</evidence>
<keyword evidence="4 11" id="KW-0479">Metal-binding</keyword>
<keyword evidence="5 11" id="KW-1133">Transmembrane helix</keyword>
<feature type="transmembrane region" description="Helical" evidence="11">
    <location>
        <begin position="7"/>
        <end position="26"/>
    </location>
</feature>
<comment type="subunit">
    <text evidence="11">Interacts with CtaB.</text>
</comment>
<dbReference type="RefSeq" id="WP_376844273.1">
    <property type="nucleotide sequence ID" value="NZ_JBHSFW010000001.1"/>
</dbReference>
<evidence type="ECO:0000256" key="8">
    <source>
        <dbReference type="ARBA" id="ARBA00023133"/>
    </source>
</evidence>
<gene>
    <name evidence="11" type="primary">ctaA</name>
    <name evidence="12" type="ORF">ACFO4N_00580</name>
</gene>
<dbReference type="PANTHER" id="PTHR35457">
    <property type="entry name" value="HEME A SYNTHASE"/>
    <property type="match status" value="1"/>
</dbReference>
<dbReference type="PANTHER" id="PTHR35457:SF1">
    <property type="entry name" value="HEME A SYNTHASE"/>
    <property type="match status" value="1"/>
</dbReference>
<comment type="caution">
    <text evidence="12">The sequence shown here is derived from an EMBL/GenBank/DDBJ whole genome shotgun (WGS) entry which is preliminary data.</text>
</comment>
<feature type="transmembrane region" description="Helical" evidence="11">
    <location>
        <begin position="211"/>
        <end position="233"/>
    </location>
</feature>
<keyword evidence="10" id="KW-1015">Disulfide bond</keyword>
<reference evidence="13" key="1">
    <citation type="journal article" date="2019" name="Int. J. Syst. Evol. Microbiol.">
        <title>The Global Catalogue of Microorganisms (GCM) 10K type strain sequencing project: providing services to taxonomists for standard genome sequencing and annotation.</title>
        <authorList>
            <consortium name="The Broad Institute Genomics Platform"/>
            <consortium name="The Broad Institute Genome Sequencing Center for Infectious Disease"/>
            <person name="Wu L."/>
            <person name="Ma J."/>
        </authorList>
    </citation>
    <scope>NUCLEOTIDE SEQUENCE [LARGE SCALE GENOMIC DNA]</scope>
    <source>
        <strain evidence="13">CGMCC 1.16306</strain>
    </source>
</reference>
<dbReference type="HAMAP" id="MF_01664">
    <property type="entry name" value="HemeA_synth_type1"/>
    <property type="match status" value="1"/>
</dbReference>
<keyword evidence="3 11" id="KW-0812">Transmembrane</keyword>
<feature type="transmembrane region" description="Helical" evidence="11">
    <location>
        <begin position="270"/>
        <end position="294"/>
    </location>
</feature>
<sequence>MDRVLRYLGVLTTFVLLVVVIMGAVVTNTGSELGCGHHWPLCYGQVVPKTTDHKTWIEFSHRAVSTLAGILVVIFSVWSWIKWSHVKGTKFFAVCSVLFVVLQGLLGAAAVIWSQSSFVLALHFGISLISFASPLLLTVIIYEQTLGSGPLFANISGGNRLNLLLLAIYSYIVIYSGAFVRHTDSALGCPDFPLCTGKWVPDLYSRAGVQFLHRVLAGILVLWIIITLLVAVLKYRNEKWLTTGATIAILCVLLQAASGVMVIYSRMALVFLLFHSLFVTLLFGVLSYMMFIALRRRNT</sequence>
<feature type="transmembrane region" description="Helical" evidence="11">
    <location>
        <begin position="93"/>
        <end position="114"/>
    </location>
</feature>
<evidence type="ECO:0000256" key="7">
    <source>
        <dbReference type="ARBA" id="ARBA00023004"/>
    </source>
</evidence>